<comment type="caution">
    <text evidence="1">The sequence shown here is derived from an EMBL/GenBank/DDBJ whole genome shotgun (WGS) entry which is preliminary data.</text>
</comment>
<evidence type="ECO:0000313" key="2">
    <source>
        <dbReference type="Proteomes" id="UP000533533"/>
    </source>
</evidence>
<dbReference type="EMBL" id="JACHVZ010000007">
    <property type="protein sequence ID" value="MBB2928527.1"/>
    <property type="molecule type" value="Genomic_DNA"/>
</dbReference>
<proteinExistence type="predicted"/>
<name>A0ABR6FM64_9BURK</name>
<sequence length="61" mass="7241">MPKTIKEKHAYGKTKYIHVRVDDKLHEMMRAYADSHSINWSSYVRKYIEATIKSNKNNKGE</sequence>
<reference evidence="1 2" key="1">
    <citation type="submission" date="2020-08" db="EMBL/GenBank/DDBJ databases">
        <title>Genomic Encyclopedia of Type Strains, Phase IV (KMG-V): Genome sequencing to study the core and pangenomes of soil and plant-associated prokaryotes.</title>
        <authorList>
            <person name="Whitman W."/>
        </authorList>
    </citation>
    <scope>NUCLEOTIDE SEQUENCE [LARGE SCALE GENOMIC DNA]</scope>
    <source>
        <strain evidence="1 2">SRMrh-85</strain>
    </source>
</reference>
<protein>
    <submittedName>
        <fullName evidence="1">HicB family RNase H-like nuclease</fullName>
    </submittedName>
</protein>
<evidence type="ECO:0000313" key="1">
    <source>
        <dbReference type="EMBL" id="MBB2928527.1"/>
    </source>
</evidence>
<dbReference type="InterPro" id="IPR010985">
    <property type="entry name" value="Ribbon_hlx_hlx"/>
</dbReference>
<dbReference type="Proteomes" id="UP000533533">
    <property type="component" value="Unassembled WGS sequence"/>
</dbReference>
<dbReference type="SUPFAM" id="SSF47598">
    <property type="entry name" value="Ribbon-helix-helix"/>
    <property type="match status" value="1"/>
</dbReference>
<keyword evidence="2" id="KW-1185">Reference proteome</keyword>
<accession>A0ABR6FM64</accession>
<gene>
    <name evidence="1" type="ORF">FHX59_002949</name>
</gene>
<organism evidence="1 2">
    <name type="scientific">Paraburkholderia silvatlantica</name>
    <dbReference type="NCBI Taxonomy" id="321895"/>
    <lineage>
        <taxon>Bacteria</taxon>
        <taxon>Pseudomonadati</taxon>
        <taxon>Pseudomonadota</taxon>
        <taxon>Betaproteobacteria</taxon>
        <taxon>Burkholderiales</taxon>
        <taxon>Burkholderiaceae</taxon>
        <taxon>Paraburkholderia</taxon>
    </lineage>
</organism>